<evidence type="ECO:0000259" key="2">
    <source>
        <dbReference type="Pfam" id="PF03807"/>
    </source>
</evidence>
<proteinExistence type="predicted"/>
<dbReference type="InterPro" id="IPR051267">
    <property type="entry name" value="STEAP_metalloreductase"/>
</dbReference>
<keyword evidence="1 3" id="KW-0560">Oxidoreductase</keyword>
<dbReference type="GO" id="GO:0052851">
    <property type="term" value="F:ferric-chelate reductase (NADPH) activity"/>
    <property type="evidence" value="ECO:0007669"/>
    <property type="project" value="TreeGrafter"/>
</dbReference>
<feature type="domain" description="Pyrroline-5-carboxylate reductase catalytic N-terminal" evidence="2">
    <location>
        <begin position="4"/>
        <end position="101"/>
    </location>
</feature>
<gene>
    <name evidence="3" type="primary">fno</name>
    <name evidence="3" type="ORF">SCOCK_280071</name>
</gene>
<dbReference type="InterPro" id="IPR036291">
    <property type="entry name" value="NAD(P)-bd_dom_sf"/>
</dbReference>
<dbReference type="GO" id="GO:0015677">
    <property type="term" value="P:copper ion import"/>
    <property type="evidence" value="ECO:0007669"/>
    <property type="project" value="TreeGrafter"/>
</dbReference>
<sequence>MRNIGIIGGTGPQGKGLAYRFALAGHAVAIGSRSAERSAQTAYELNERLGGGTAVHGTTNAGAAVFCDVAVLAVPYQGFAEVLAGLAPRLEGKTAVCCVNPLGFDRQGAYGLYVPEGSAAEQAASVLSGSAVAAAFHNVSAVRLRDDDGPLEDTDILVAGDDPDAKEVAMGLAAAVTGRAGVDAGALRNARILEQLTAVLIAVNKNYKVNAGIAVSGLAPGARDRAAAA</sequence>
<dbReference type="RefSeq" id="WP_251491247.1">
    <property type="nucleotide sequence ID" value="NZ_CAJSLV010000057.1"/>
</dbReference>
<comment type="caution">
    <text evidence="3">The sequence shown here is derived from an EMBL/GenBank/DDBJ whole genome shotgun (WGS) entry which is preliminary data.</text>
</comment>
<dbReference type="GO" id="GO:0016651">
    <property type="term" value="F:oxidoreductase activity, acting on NAD(P)H"/>
    <property type="evidence" value="ECO:0007669"/>
    <property type="project" value="InterPro"/>
</dbReference>
<evidence type="ECO:0000313" key="4">
    <source>
        <dbReference type="Proteomes" id="UP001152519"/>
    </source>
</evidence>
<dbReference type="GO" id="GO:0050661">
    <property type="term" value="F:NADP binding"/>
    <property type="evidence" value="ECO:0007669"/>
    <property type="project" value="InterPro"/>
</dbReference>
<dbReference type="GO" id="GO:0005886">
    <property type="term" value="C:plasma membrane"/>
    <property type="evidence" value="ECO:0007669"/>
    <property type="project" value="TreeGrafter"/>
</dbReference>
<dbReference type="Gene3D" id="3.40.50.720">
    <property type="entry name" value="NAD(P)-binding Rossmann-like Domain"/>
    <property type="match status" value="1"/>
</dbReference>
<dbReference type="SUPFAM" id="SSF51735">
    <property type="entry name" value="NAD(P)-binding Rossmann-fold domains"/>
    <property type="match status" value="1"/>
</dbReference>
<reference evidence="3" key="1">
    <citation type="submission" date="2021-05" db="EMBL/GenBank/DDBJ databases">
        <authorList>
            <person name="Arsene-Ploetze F."/>
        </authorList>
    </citation>
    <scope>NUCLEOTIDE SEQUENCE</scope>
    <source>
        <strain evidence="3">DSM 42138</strain>
    </source>
</reference>
<dbReference type="GO" id="GO:0070967">
    <property type="term" value="F:coenzyme F420 binding"/>
    <property type="evidence" value="ECO:0007669"/>
    <property type="project" value="InterPro"/>
</dbReference>
<dbReference type="NCBIfam" id="TIGR01915">
    <property type="entry name" value="npdG"/>
    <property type="match status" value="1"/>
</dbReference>
<dbReference type="PANTHER" id="PTHR14239:SF0">
    <property type="entry name" value="F420-DEPENDENT NADP REDUCTASE"/>
    <property type="match status" value="1"/>
</dbReference>
<dbReference type="Proteomes" id="UP001152519">
    <property type="component" value="Unassembled WGS sequence"/>
</dbReference>
<accession>A0A9W4DQY4</accession>
<dbReference type="Pfam" id="PF03807">
    <property type="entry name" value="F420_oxidored"/>
    <property type="match status" value="1"/>
</dbReference>
<dbReference type="AlphaFoldDB" id="A0A9W4DQY4"/>
<dbReference type="InterPro" id="IPR010185">
    <property type="entry name" value="NpdG"/>
</dbReference>
<keyword evidence="4" id="KW-1185">Reference proteome</keyword>
<evidence type="ECO:0000256" key="1">
    <source>
        <dbReference type="ARBA" id="ARBA00023002"/>
    </source>
</evidence>
<dbReference type="EC" id="1.5.1.40" evidence="3"/>
<protein>
    <submittedName>
        <fullName evidence="3">F420-dependent NADP reductase</fullName>
        <ecNumber evidence="3">1.5.1.40</ecNumber>
    </submittedName>
</protein>
<dbReference type="GO" id="GO:0008823">
    <property type="term" value="F:cupric reductase (NADH) activity"/>
    <property type="evidence" value="ECO:0007669"/>
    <property type="project" value="TreeGrafter"/>
</dbReference>
<dbReference type="GO" id="GO:0006740">
    <property type="term" value="P:NADPH regeneration"/>
    <property type="evidence" value="ECO:0007669"/>
    <property type="project" value="InterPro"/>
</dbReference>
<name>A0A9W4DQY4_9ACTN</name>
<dbReference type="InterPro" id="IPR028939">
    <property type="entry name" value="P5C_Rdtase_cat_N"/>
</dbReference>
<dbReference type="PANTHER" id="PTHR14239">
    <property type="entry name" value="DUDULIN-RELATED"/>
    <property type="match status" value="1"/>
</dbReference>
<dbReference type="GO" id="GO:0102261">
    <property type="term" value="F:8-hydroxy-5-deazaflavin:NADPH oxidoreductase activity"/>
    <property type="evidence" value="ECO:0007669"/>
    <property type="project" value="UniProtKB-EC"/>
</dbReference>
<evidence type="ECO:0000313" key="3">
    <source>
        <dbReference type="EMBL" id="CAG6394618.1"/>
    </source>
</evidence>
<dbReference type="EMBL" id="CAJSLV010000057">
    <property type="protein sequence ID" value="CAG6394618.1"/>
    <property type="molecule type" value="Genomic_DNA"/>
</dbReference>
<organism evidence="3 4">
    <name type="scientific">Actinacidiphila cocklensis</name>
    <dbReference type="NCBI Taxonomy" id="887465"/>
    <lineage>
        <taxon>Bacteria</taxon>
        <taxon>Bacillati</taxon>
        <taxon>Actinomycetota</taxon>
        <taxon>Actinomycetes</taxon>
        <taxon>Kitasatosporales</taxon>
        <taxon>Streptomycetaceae</taxon>
        <taxon>Actinacidiphila</taxon>
    </lineage>
</organism>